<proteinExistence type="predicted"/>
<evidence type="ECO:0000259" key="2">
    <source>
        <dbReference type="Pfam" id="PF10648"/>
    </source>
</evidence>
<evidence type="ECO:0000313" key="3">
    <source>
        <dbReference type="EMBL" id="SMF77844.1"/>
    </source>
</evidence>
<accession>A0A1X7H0S1</accession>
<dbReference type="PROSITE" id="PS00430">
    <property type="entry name" value="TONB_DEPENDENT_REC_1"/>
    <property type="match status" value="1"/>
</dbReference>
<feature type="chain" id="PRO_5039639352" evidence="1">
    <location>
        <begin position="22"/>
        <end position="251"/>
    </location>
</feature>
<name>A0A1X7H0S1_9BACL</name>
<gene>
    <name evidence="3" type="ORF">SAMN05661091_1491</name>
</gene>
<dbReference type="Proteomes" id="UP000192940">
    <property type="component" value="Chromosome I"/>
</dbReference>
<dbReference type="InterPro" id="IPR010916">
    <property type="entry name" value="TonB_box_CS"/>
</dbReference>
<dbReference type="STRING" id="1313296.SAMN05661091_1491"/>
<keyword evidence="4" id="KW-1185">Reference proteome</keyword>
<dbReference type="EMBL" id="LT840184">
    <property type="protein sequence ID" value="SMF77844.1"/>
    <property type="molecule type" value="Genomic_DNA"/>
</dbReference>
<organism evidence="3 4">
    <name type="scientific">Paenibacillus uliginis N3/975</name>
    <dbReference type="NCBI Taxonomy" id="1313296"/>
    <lineage>
        <taxon>Bacteria</taxon>
        <taxon>Bacillati</taxon>
        <taxon>Bacillota</taxon>
        <taxon>Bacilli</taxon>
        <taxon>Bacillales</taxon>
        <taxon>Paenibacillaceae</taxon>
        <taxon>Paenibacillus</taxon>
    </lineage>
</organism>
<protein>
    <submittedName>
        <fullName evidence="3">Immunoglobulin-like domain of spore germination</fullName>
    </submittedName>
</protein>
<evidence type="ECO:0000313" key="4">
    <source>
        <dbReference type="Proteomes" id="UP000192940"/>
    </source>
</evidence>
<reference evidence="3 4" key="1">
    <citation type="submission" date="2017-04" db="EMBL/GenBank/DDBJ databases">
        <authorList>
            <person name="Afonso C.L."/>
            <person name="Miller P.J."/>
            <person name="Scott M.A."/>
            <person name="Spackman E."/>
            <person name="Goraichik I."/>
            <person name="Dimitrov K.M."/>
            <person name="Suarez D.L."/>
            <person name="Swayne D.E."/>
        </authorList>
    </citation>
    <scope>NUCLEOTIDE SEQUENCE [LARGE SCALE GENOMIC DNA]</scope>
    <source>
        <strain evidence="3 4">N3/975</strain>
    </source>
</reference>
<keyword evidence="1" id="KW-0732">Signal</keyword>
<dbReference type="AlphaFoldDB" id="A0A1X7H0S1"/>
<evidence type="ECO:0000256" key="1">
    <source>
        <dbReference type="SAM" id="SignalP"/>
    </source>
</evidence>
<dbReference type="Pfam" id="PF10648">
    <property type="entry name" value="Gmad2"/>
    <property type="match status" value="2"/>
</dbReference>
<feature type="signal peptide" evidence="1">
    <location>
        <begin position="1"/>
        <end position="21"/>
    </location>
</feature>
<feature type="domain" description="Bacterial spore germination immunoglobulin-like" evidence="2">
    <location>
        <begin position="65"/>
        <end position="137"/>
    </location>
</feature>
<sequence length="251" mass="27123">MMKNKTIALLTATILTGSAFAGFMNTTLADQAQPKSVTQQHVKKATAKQQQKMFRNIKVMESAFTFTVKGEASLFEGTYQYAVKQGNKIVAKGFGTASKGGPEWGTFSQYISIPKSKLFGDKPMTLELFVIDQATGASVNKLTVPMNKIGEAKQNQVFRNTKVTSSAVVYTVKGEASVHEGTYQYAVKQGNKIVATGFGTASKGGPEWGTFTRKISIPVSKLSGDKPLTVELFEVDQATGKITNKVVMPVK</sequence>
<dbReference type="InterPro" id="IPR018911">
    <property type="entry name" value="Gmad2_Ig-like_dom"/>
</dbReference>
<dbReference type="RefSeq" id="WP_244562991.1">
    <property type="nucleotide sequence ID" value="NZ_LT840184.1"/>
</dbReference>
<feature type="domain" description="Bacterial spore germination immunoglobulin-like" evidence="2">
    <location>
        <begin position="169"/>
        <end position="240"/>
    </location>
</feature>